<evidence type="ECO:0000259" key="2">
    <source>
        <dbReference type="Pfam" id="PF20157"/>
    </source>
</evidence>
<organism evidence="3 4">
    <name type="scientific">Thermotalea metallivorans</name>
    <dbReference type="NCBI Taxonomy" id="520762"/>
    <lineage>
        <taxon>Bacteria</taxon>
        <taxon>Bacillati</taxon>
        <taxon>Bacillota</taxon>
        <taxon>Clostridia</taxon>
        <taxon>Peptostreptococcales</taxon>
        <taxon>Thermotaleaceae</taxon>
        <taxon>Thermotalea</taxon>
    </lineage>
</organism>
<dbReference type="PATRIC" id="fig|520762.4.peg.1447"/>
<gene>
    <name evidence="3" type="ORF">AN619_13010</name>
</gene>
<dbReference type="OrthoDB" id="5291305at2"/>
<dbReference type="EMBL" id="LOEE01000028">
    <property type="protein sequence ID" value="KXG76343.1"/>
    <property type="molecule type" value="Genomic_DNA"/>
</dbReference>
<evidence type="ECO:0008006" key="5">
    <source>
        <dbReference type="Google" id="ProtNLM"/>
    </source>
</evidence>
<protein>
    <recommendedName>
        <fullName evidence="5">DUF115 domain-containing protein</fullName>
    </recommendedName>
</protein>
<evidence type="ECO:0000313" key="3">
    <source>
        <dbReference type="EMBL" id="KXG76343.1"/>
    </source>
</evidence>
<dbReference type="RefSeq" id="WP_068555893.1">
    <property type="nucleotide sequence ID" value="NZ_LOEE01000028.1"/>
</dbReference>
<comment type="caution">
    <text evidence="3">The sequence shown here is derived from an EMBL/GenBank/DDBJ whole genome shotgun (WGS) entry which is preliminary data.</text>
</comment>
<dbReference type="STRING" id="520762.AN619_13010"/>
<dbReference type="PANTHER" id="PTHR41786:SF1">
    <property type="entry name" value="6-HYDROXYMETHYLPTERIN DIPHOSPHOKINASE MPTE-LIKE DOMAIN-CONTAINING PROTEIN"/>
    <property type="match status" value="1"/>
</dbReference>
<dbReference type="Proteomes" id="UP000070456">
    <property type="component" value="Unassembled WGS sequence"/>
</dbReference>
<feature type="domain" description="6-hydroxymethylpterin diphosphokinase MptE-like" evidence="1">
    <location>
        <begin position="198"/>
        <end position="363"/>
    </location>
</feature>
<dbReference type="Pfam" id="PF20157">
    <property type="entry name" value="Maf_flag10_N"/>
    <property type="match status" value="1"/>
</dbReference>
<dbReference type="InterPro" id="IPR045376">
    <property type="entry name" value="Maf_N"/>
</dbReference>
<evidence type="ECO:0000313" key="4">
    <source>
        <dbReference type="Proteomes" id="UP000070456"/>
    </source>
</evidence>
<dbReference type="Pfam" id="PF01973">
    <property type="entry name" value="MptE-like"/>
    <property type="match status" value="1"/>
</dbReference>
<reference evidence="3 4" key="1">
    <citation type="submission" date="2015-12" db="EMBL/GenBank/DDBJ databases">
        <title>Draft genome sequence of the thermoanaerobe Thermotalea metallivorans, an isolate from the runoff channel of the Great Artesian Basin, Australia.</title>
        <authorList>
            <person name="Patel B.K."/>
        </authorList>
    </citation>
    <scope>NUCLEOTIDE SEQUENCE [LARGE SCALE GENOMIC DNA]</scope>
    <source>
        <strain evidence="3 4">B2-1</strain>
    </source>
</reference>
<dbReference type="InterPro" id="IPR002826">
    <property type="entry name" value="MptE-like"/>
</dbReference>
<dbReference type="AlphaFoldDB" id="A0A140L718"/>
<sequence length="463" mass="53281">MIQKNNLEVLKNAYPHVYEKLINMDSSYDGDYMVVNGPNTSPTLKIIHNQEQFFLHSKYDPMAEARKFVEEYHDHAIDSYIIYGFGFAYHIREMMEKNKDAQIFVLETNKKIFKAAMENIDLRDILTCPNVKIYLEDNLPDFADRLKQLLSIDSKKLIIHSPSLKAMPNELREIKYLLENYKIHENTIKRFGDQLAQNFAINIQYYDKNVDILFKKFQGIPIIIVSAGPSLDKNKHLLREAKGKAIIFAVGTALKPLFHAGIHPDLAVITDPQDIVYNQLEGLDIEIPLIILSTCNRKVAQNYKGIKFLALQQGFELAERYSRQQQHQLIRTGGSVSTTALDIAIRFGCNPIIFAGQDLAYTYGKSHVKGTYFYKEIEEYRSLRAVPGNEENVVYTSSNLYAYLKWIERRVREEKNIRFINATEGGALIEGTEIMTLQEVNDTILKGSSHNILMKLRELVKNE</sequence>
<evidence type="ECO:0000259" key="1">
    <source>
        <dbReference type="Pfam" id="PF01973"/>
    </source>
</evidence>
<dbReference type="PANTHER" id="PTHR41786">
    <property type="entry name" value="MOTILITY ACCESSORY FACTOR MAF"/>
    <property type="match status" value="1"/>
</dbReference>
<feature type="domain" description="Glycosyltransferase Maf N-terminal" evidence="2">
    <location>
        <begin position="62"/>
        <end position="127"/>
    </location>
</feature>
<keyword evidence="4" id="KW-1185">Reference proteome</keyword>
<accession>A0A140L718</accession>
<name>A0A140L718_9FIRM</name>
<proteinExistence type="predicted"/>